<reference evidence="2" key="1">
    <citation type="submission" date="2022-11" db="EMBL/GenBank/DDBJ databases">
        <title>Genome Sequence of Cubamyces cubensis.</title>
        <authorList>
            <person name="Buettner E."/>
        </authorList>
    </citation>
    <scope>NUCLEOTIDE SEQUENCE</scope>
    <source>
        <strain evidence="2">MPL-01</strain>
    </source>
</reference>
<organism evidence="2 3">
    <name type="scientific">Trametes cubensis</name>
    <dbReference type="NCBI Taxonomy" id="1111947"/>
    <lineage>
        <taxon>Eukaryota</taxon>
        <taxon>Fungi</taxon>
        <taxon>Dikarya</taxon>
        <taxon>Basidiomycota</taxon>
        <taxon>Agaricomycotina</taxon>
        <taxon>Agaricomycetes</taxon>
        <taxon>Polyporales</taxon>
        <taxon>Polyporaceae</taxon>
        <taxon>Trametes</taxon>
    </lineage>
</organism>
<gene>
    <name evidence="2" type="ORF">ONZ51_g4731</name>
</gene>
<name>A0AAD7TVA4_9APHY</name>
<feature type="compositionally biased region" description="Low complexity" evidence="1">
    <location>
        <begin position="145"/>
        <end position="163"/>
    </location>
</feature>
<evidence type="ECO:0000313" key="3">
    <source>
        <dbReference type="Proteomes" id="UP001215151"/>
    </source>
</evidence>
<protein>
    <submittedName>
        <fullName evidence="2">Uncharacterized protein</fullName>
    </submittedName>
</protein>
<evidence type="ECO:0000313" key="2">
    <source>
        <dbReference type="EMBL" id="KAJ8483400.1"/>
    </source>
</evidence>
<keyword evidence="3" id="KW-1185">Reference proteome</keyword>
<dbReference type="AlphaFoldDB" id="A0AAD7TVA4"/>
<evidence type="ECO:0000256" key="1">
    <source>
        <dbReference type="SAM" id="MobiDB-lite"/>
    </source>
</evidence>
<comment type="caution">
    <text evidence="2">The sequence shown here is derived from an EMBL/GenBank/DDBJ whole genome shotgun (WGS) entry which is preliminary data.</text>
</comment>
<dbReference type="Proteomes" id="UP001215151">
    <property type="component" value="Unassembled WGS sequence"/>
</dbReference>
<accession>A0AAD7TVA4</accession>
<dbReference type="EMBL" id="JAPEVG010000094">
    <property type="protein sequence ID" value="KAJ8483400.1"/>
    <property type="molecule type" value="Genomic_DNA"/>
</dbReference>
<proteinExistence type="predicted"/>
<feature type="region of interest" description="Disordered" evidence="1">
    <location>
        <begin position="114"/>
        <end position="177"/>
    </location>
</feature>
<sequence length="177" mass="19339">MSSIGADILTYRYNGTMVYVTPAATYKEGVEYARQVFPELASVDPARISICINGTVNKQRQLIRIGAMAWNSVITSRARYEVIDIIVVPEIVVDADELSPPDYFTIKEKSSHDDFLAPSRAPSPRPVHKIIPVPGAPARSHCRSRSPSPHHSIGGSSTSSRGAYGWAKSLLGRSTQE</sequence>